<organism evidence="1 2">
    <name type="scientific">Mycena alexandri</name>
    <dbReference type="NCBI Taxonomy" id="1745969"/>
    <lineage>
        <taxon>Eukaryota</taxon>
        <taxon>Fungi</taxon>
        <taxon>Dikarya</taxon>
        <taxon>Basidiomycota</taxon>
        <taxon>Agaricomycotina</taxon>
        <taxon>Agaricomycetes</taxon>
        <taxon>Agaricomycetidae</taxon>
        <taxon>Agaricales</taxon>
        <taxon>Marasmiineae</taxon>
        <taxon>Mycenaceae</taxon>
        <taxon>Mycena</taxon>
    </lineage>
</organism>
<protein>
    <submittedName>
        <fullName evidence="1">Uncharacterized protein</fullName>
    </submittedName>
</protein>
<dbReference type="Proteomes" id="UP001218188">
    <property type="component" value="Unassembled WGS sequence"/>
</dbReference>
<gene>
    <name evidence="1" type="ORF">C8F04DRAFT_1192664</name>
</gene>
<accession>A0AAD6WT06</accession>
<keyword evidence="2" id="KW-1185">Reference proteome</keyword>
<comment type="caution">
    <text evidence="1">The sequence shown here is derived from an EMBL/GenBank/DDBJ whole genome shotgun (WGS) entry which is preliminary data.</text>
</comment>
<proteinExistence type="predicted"/>
<evidence type="ECO:0000313" key="2">
    <source>
        <dbReference type="Proteomes" id="UP001218188"/>
    </source>
</evidence>
<dbReference type="EMBL" id="JARJCM010000173">
    <property type="protein sequence ID" value="KAJ7024247.1"/>
    <property type="molecule type" value="Genomic_DNA"/>
</dbReference>
<evidence type="ECO:0000313" key="1">
    <source>
        <dbReference type="EMBL" id="KAJ7024247.1"/>
    </source>
</evidence>
<reference evidence="1" key="1">
    <citation type="submission" date="2023-03" db="EMBL/GenBank/DDBJ databases">
        <title>Massive genome expansion in bonnet fungi (Mycena s.s.) driven by repeated elements and novel gene families across ecological guilds.</title>
        <authorList>
            <consortium name="Lawrence Berkeley National Laboratory"/>
            <person name="Harder C.B."/>
            <person name="Miyauchi S."/>
            <person name="Viragh M."/>
            <person name="Kuo A."/>
            <person name="Thoen E."/>
            <person name="Andreopoulos B."/>
            <person name="Lu D."/>
            <person name="Skrede I."/>
            <person name="Drula E."/>
            <person name="Henrissat B."/>
            <person name="Morin E."/>
            <person name="Kohler A."/>
            <person name="Barry K."/>
            <person name="LaButti K."/>
            <person name="Morin E."/>
            <person name="Salamov A."/>
            <person name="Lipzen A."/>
            <person name="Mereny Z."/>
            <person name="Hegedus B."/>
            <person name="Baldrian P."/>
            <person name="Stursova M."/>
            <person name="Weitz H."/>
            <person name="Taylor A."/>
            <person name="Grigoriev I.V."/>
            <person name="Nagy L.G."/>
            <person name="Martin F."/>
            <person name="Kauserud H."/>
        </authorList>
    </citation>
    <scope>NUCLEOTIDE SEQUENCE</scope>
    <source>
        <strain evidence="1">CBHHK200</strain>
    </source>
</reference>
<name>A0AAD6WT06_9AGAR</name>
<sequence>MAHLSIQGITRVWYTSPSVATCNSAPVKAGRWYQLGVRLPAPDCGHTKHPFFVLRGEPKNEDRGGVNVANETTSAERRARFGLSKRRESTRRIGVKFRQDSVVGRGGEGRMMRMRRKVNKRKAGDLEARGIEESSAGCAGWTARGSHRGQYGHEVRKTGIASRGICGQAVEVRIGELKVACLVGAERRHTRR</sequence>
<dbReference type="AlphaFoldDB" id="A0AAD6WT06"/>